<dbReference type="AlphaFoldDB" id="A0A4D6LY69"/>
<gene>
    <name evidence="1" type="ORF">DEO72_LG5g1374</name>
</gene>
<evidence type="ECO:0000313" key="1">
    <source>
        <dbReference type="EMBL" id="QCD93301.1"/>
    </source>
</evidence>
<dbReference type="EMBL" id="CP039349">
    <property type="protein sequence ID" value="QCD93301.1"/>
    <property type="molecule type" value="Genomic_DNA"/>
</dbReference>
<name>A0A4D6LY69_VIGUN</name>
<sequence>MVDIIGVVDNVRCNPQSKNVVFHIKDLSSAVIRCTLWDSYYFKFMSNWRGEPDSFIVVVMLTQVKIKSSSGL</sequence>
<dbReference type="Gene3D" id="2.40.50.140">
    <property type="entry name" value="Nucleic acid-binding proteins"/>
    <property type="match status" value="1"/>
</dbReference>
<organism evidence="1 2">
    <name type="scientific">Vigna unguiculata</name>
    <name type="common">Cowpea</name>
    <dbReference type="NCBI Taxonomy" id="3917"/>
    <lineage>
        <taxon>Eukaryota</taxon>
        <taxon>Viridiplantae</taxon>
        <taxon>Streptophyta</taxon>
        <taxon>Embryophyta</taxon>
        <taxon>Tracheophyta</taxon>
        <taxon>Spermatophyta</taxon>
        <taxon>Magnoliopsida</taxon>
        <taxon>eudicotyledons</taxon>
        <taxon>Gunneridae</taxon>
        <taxon>Pentapetalae</taxon>
        <taxon>rosids</taxon>
        <taxon>fabids</taxon>
        <taxon>Fabales</taxon>
        <taxon>Fabaceae</taxon>
        <taxon>Papilionoideae</taxon>
        <taxon>50 kb inversion clade</taxon>
        <taxon>NPAAA clade</taxon>
        <taxon>indigoferoid/millettioid clade</taxon>
        <taxon>Phaseoleae</taxon>
        <taxon>Vigna</taxon>
    </lineage>
</organism>
<reference evidence="1 2" key="1">
    <citation type="submission" date="2019-04" db="EMBL/GenBank/DDBJ databases">
        <title>An improved genome assembly and genetic linkage map for asparagus bean, Vigna unguiculata ssp. sesquipedialis.</title>
        <authorList>
            <person name="Xia Q."/>
            <person name="Zhang R."/>
            <person name="Dong Y."/>
        </authorList>
    </citation>
    <scope>NUCLEOTIDE SEQUENCE [LARGE SCALE GENOMIC DNA]</scope>
    <source>
        <tissue evidence="1">Leaf</tissue>
    </source>
</reference>
<proteinExistence type="predicted"/>
<keyword evidence="2" id="KW-1185">Reference proteome</keyword>
<dbReference type="InterPro" id="IPR012340">
    <property type="entry name" value="NA-bd_OB-fold"/>
</dbReference>
<dbReference type="Proteomes" id="UP000501690">
    <property type="component" value="Linkage Group LG5"/>
</dbReference>
<accession>A0A4D6LY69</accession>
<protein>
    <submittedName>
        <fullName evidence="1">Nucleic acid-binding</fullName>
    </submittedName>
</protein>
<evidence type="ECO:0000313" key="2">
    <source>
        <dbReference type="Proteomes" id="UP000501690"/>
    </source>
</evidence>